<evidence type="ECO:0000256" key="2">
    <source>
        <dbReference type="ARBA" id="ARBA00005684"/>
    </source>
</evidence>
<dbReference type="EC" id="2.4.1.25" evidence="3 10"/>
<dbReference type="PANTHER" id="PTHR32438:SF5">
    <property type="entry name" value="4-ALPHA-GLUCANOTRANSFERASE DPE1, CHLOROPLASTIC_AMYLOPLASTIC"/>
    <property type="match status" value="1"/>
</dbReference>
<dbReference type="GO" id="GO:0004134">
    <property type="term" value="F:4-alpha-glucanotransferase activity"/>
    <property type="evidence" value="ECO:0007669"/>
    <property type="project" value="UniProtKB-EC"/>
</dbReference>
<keyword evidence="12" id="KW-1185">Reference proteome</keyword>
<sequence length="500" mass="57062">MSQQRTSGILLHPTSLPGPHGIGSLGSEAYRFIDFLAASGHSLWQILPLGPTGYGDSPYSALSAFAGNPLLICLERLVEAGDLEPADIAGIAMEEGRVHFRFVHSLKTRLLRKASQVFRNGEDRQRQQAFDKFCHEQADWLDDYSLFQALRRKFKEASWNTWPLEIRQRQSGALSFWKEELANDLFEQQYAQFVFYEQWFALKCYADQRGIRLLGDMPIFVALDSADVWSHPELFQLDQEMQPTLVAGVPPDYFSATGQRWGNPLYRWEHMKEDNFNWWKSRLRWALEQTDLLRIDHFRGFEACWAIPADEKTAINGTWQPVPGSELFKSLLAEFGQLPLIAEDLGIITPEVEALRDQFGLPGMKILQFAFDSGPDNPYLPHNLTRCCVVYTGTHDNDTTLGWWQNLSAAAKKQVSAYLGNPTPEMPWSLIHAAMTSVADTCILPLQDLLGLDDRARMNRPGQPEHNWCWRYVPNALSDELQQRMKVLNELSGRAQARDK</sequence>
<accession>A0A1L3GR88</accession>
<dbReference type="Proteomes" id="UP000182517">
    <property type="component" value="Chromosome"/>
</dbReference>
<proteinExistence type="inferred from homology"/>
<dbReference type="NCBIfam" id="NF011080">
    <property type="entry name" value="PRK14508.1-3"/>
    <property type="match status" value="1"/>
</dbReference>
<evidence type="ECO:0000256" key="7">
    <source>
        <dbReference type="ARBA" id="ARBA00023277"/>
    </source>
</evidence>
<evidence type="ECO:0000256" key="8">
    <source>
        <dbReference type="ARBA" id="ARBA00031423"/>
    </source>
</evidence>
<evidence type="ECO:0000256" key="4">
    <source>
        <dbReference type="ARBA" id="ARBA00020295"/>
    </source>
</evidence>
<keyword evidence="7 10" id="KW-0119">Carbohydrate metabolism</keyword>
<dbReference type="STRING" id="1842532.A7E78_11605"/>
<dbReference type="PANTHER" id="PTHR32438">
    <property type="entry name" value="4-ALPHA-GLUCANOTRANSFERASE DPE1, CHLOROPLASTIC/AMYLOPLASTIC"/>
    <property type="match status" value="1"/>
</dbReference>
<dbReference type="NCBIfam" id="TIGR00217">
    <property type="entry name" value="malQ"/>
    <property type="match status" value="1"/>
</dbReference>
<dbReference type="SUPFAM" id="SSF51445">
    <property type="entry name" value="(Trans)glycosidases"/>
    <property type="match status" value="1"/>
</dbReference>
<evidence type="ECO:0000313" key="12">
    <source>
        <dbReference type="Proteomes" id="UP000182517"/>
    </source>
</evidence>
<dbReference type="AlphaFoldDB" id="A0A1L3GR88"/>
<evidence type="ECO:0000256" key="3">
    <source>
        <dbReference type="ARBA" id="ARBA00012560"/>
    </source>
</evidence>
<dbReference type="InterPro" id="IPR017853">
    <property type="entry name" value="GH"/>
</dbReference>
<name>A0A1L3GR88_9BACT</name>
<dbReference type="GO" id="GO:0005975">
    <property type="term" value="P:carbohydrate metabolic process"/>
    <property type="evidence" value="ECO:0007669"/>
    <property type="project" value="InterPro"/>
</dbReference>
<evidence type="ECO:0000313" key="11">
    <source>
        <dbReference type="EMBL" id="APG28437.1"/>
    </source>
</evidence>
<dbReference type="InterPro" id="IPR003385">
    <property type="entry name" value="Glyco_hydro_77"/>
</dbReference>
<protein>
    <recommendedName>
        <fullName evidence="4 10">4-alpha-glucanotransferase</fullName>
        <ecNumber evidence="3 10">2.4.1.25</ecNumber>
    </recommendedName>
    <alternativeName>
        <fullName evidence="8 10">Amylomaltase</fullName>
    </alternativeName>
    <alternativeName>
        <fullName evidence="9 10">Disproportionating enzyme</fullName>
    </alternativeName>
</protein>
<dbReference type="KEGG" id="pef:A7E78_11605"/>
<dbReference type="Pfam" id="PF02446">
    <property type="entry name" value="Glyco_hydro_77"/>
    <property type="match status" value="1"/>
</dbReference>
<organism evidence="11 12">
    <name type="scientific">Syntrophotalea acetylenivorans</name>
    <dbReference type="NCBI Taxonomy" id="1842532"/>
    <lineage>
        <taxon>Bacteria</taxon>
        <taxon>Pseudomonadati</taxon>
        <taxon>Thermodesulfobacteriota</taxon>
        <taxon>Desulfuromonadia</taxon>
        <taxon>Desulfuromonadales</taxon>
        <taxon>Syntrophotaleaceae</taxon>
        <taxon>Syntrophotalea</taxon>
    </lineage>
</organism>
<keyword evidence="6 10" id="KW-0808">Transferase</keyword>
<evidence type="ECO:0000256" key="10">
    <source>
        <dbReference type="RuleBase" id="RU361207"/>
    </source>
</evidence>
<dbReference type="EMBL" id="CP015519">
    <property type="protein sequence ID" value="APG28437.1"/>
    <property type="molecule type" value="Genomic_DNA"/>
</dbReference>
<evidence type="ECO:0000256" key="1">
    <source>
        <dbReference type="ARBA" id="ARBA00000439"/>
    </source>
</evidence>
<dbReference type="Gene3D" id="3.20.20.80">
    <property type="entry name" value="Glycosidases"/>
    <property type="match status" value="1"/>
</dbReference>
<gene>
    <name evidence="11" type="ORF">A7E78_11605</name>
</gene>
<evidence type="ECO:0000256" key="5">
    <source>
        <dbReference type="ARBA" id="ARBA00022676"/>
    </source>
</evidence>
<dbReference type="RefSeq" id="WP_072284466.1">
    <property type="nucleotide sequence ID" value="NZ_CP015519.1"/>
</dbReference>
<dbReference type="NCBIfam" id="NF011079">
    <property type="entry name" value="PRK14508.1-2"/>
    <property type="match status" value="1"/>
</dbReference>
<dbReference type="OrthoDB" id="9761577at2"/>
<comment type="similarity">
    <text evidence="2 10">Belongs to the disproportionating enzyme family.</text>
</comment>
<comment type="catalytic activity">
    <reaction evidence="1 10">
        <text>Transfers a segment of a (1-&gt;4)-alpha-D-glucan to a new position in an acceptor, which may be glucose or a (1-&gt;4)-alpha-D-glucan.</text>
        <dbReference type="EC" id="2.4.1.25"/>
    </reaction>
</comment>
<evidence type="ECO:0000256" key="6">
    <source>
        <dbReference type="ARBA" id="ARBA00022679"/>
    </source>
</evidence>
<reference evidence="11 12" key="1">
    <citation type="journal article" date="2017" name="Genome Announc.">
        <title>Complete Genome Sequences of Two Acetylene-Fermenting Pelobacter acetylenicus Strains.</title>
        <authorList>
            <person name="Sutton J.M."/>
            <person name="Baesman S.M."/>
            <person name="Fierst J.L."/>
            <person name="Poret-Peterson A.T."/>
            <person name="Oremland R.S."/>
            <person name="Dunlap D.S."/>
            <person name="Akob D.M."/>
        </authorList>
    </citation>
    <scope>NUCLEOTIDE SEQUENCE [LARGE SCALE GENOMIC DNA]</scope>
    <source>
        <strain evidence="11 12">SFB93</strain>
    </source>
</reference>
<keyword evidence="5 10" id="KW-0328">Glycosyltransferase</keyword>
<evidence type="ECO:0000256" key="9">
    <source>
        <dbReference type="ARBA" id="ARBA00031501"/>
    </source>
</evidence>